<dbReference type="Pfam" id="PF00012">
    <property type="entry name" value="HSP70"/>
    <property type="match status" value="1"/>
</dbReference>
<name>A0ABU2JRA0_9ACTN</name>
<evidence type="ECO:0000256" key="1">
    <source>
        <dbReference type="ARBA" id="ARBA00022741"/>
    </source>
</evidence>
<evidence type="ECO:0000256" key="3">
    <source>
        <dbReference type="ARBA" id="ARBA00023186"/>
    </source>
</evidence>
<proteinExistence type="predicted"/>
<dbReference type="SUPFAM" id="SSF53067">
    <property type="entry name" value="Actin-like ATPase domain"/>
    <property type="match status" value="2"/>
</dbReference>
<dbReference type="Gene3D" id="3.30.420.40">
    <property type="match status" value="2"/>
</dbReference>
<organism evidence="5 6">
    <name type="scientific">Streptomyces chisholmiae</name>
    <dbReference type="NCBI Taxonomy" id="3075540"/>
    <lineage>
        <taxon>Bacteria</taxon>
        <taxon>Bacillati</taxon>
        <taxon>Actinomycetota</taxon>
        <taxon>Actinomycetes</taxon>
        <taxon>Kitasatosporales</taxon>
        <taxon>Streptomycetaceae</taxon>
        <taxon>Streptomyces</taxon>
    </lineage>
</organism>
<gene>
    <name evidence="5" type="ORF">RM844_14575</name>
</gene>
<dbReference type="Gene3D" id="3.90.640.10">
    <property type="entry name" value="Actin, Chain A, domain 4"/>
    <property type="match status" value="1"/>
</dbReference>
<dbReference type="InterPro" id="IPR013126">
    <property type="entry name" value="Hsp_70_fam"/>
</dbReference>
<reference evidence="6" key="1">
    <citation type="submission" date="2023-07" db="EMBL/GenBank/DDBJ databases">
        <title>30 novel species of actinomycetes from the DSMZ collection.</title>
        <authorList>
            <person name="Nouioui I."/>
        </authorList>
    </citation>
    <scope>NUCLEOTIDE SEQUENCE [LARGE SCALE GENOMIC DNA]</scope>
    <source>
        <strain evidence="6">DSM 44915</strain>
    </source>
</reference>
<keyword evidence="2" id="KW-0067">ATP-binding</keyword>
<feature type="compositionally biased region" description="Low complexity" evidence="4">
    <location>
        <begin position="450"/>
        <end position="466"/>
    </location>
</feature>
<evidence type="ECO:0000313" key="5">
    <source>
        <dbReference type="EMBL" id="MDT0267512.1"/>
    </source>
</evidence>
<evidence type="ECO:0000313" key="6">
    <source>
        <dbReference type="Proteomes" id="UP001183410"/>
    </source>
</evidence>
<evidence type="ECO:0000256" key="2">
    <source>
        <dbReference type="ARBA" id="ARBA00022840"/>
    </source>
</evidence>
<keyword evidence="1" id="KW-0547">Nucleotide-binding</keyword>
<accession>A0ABU2JRA0</accession>
<evidence type="ECO:0000256" key="4">
    <source>
        <dbReference type="SAM" id="MobiDB-lite"/>
    </source>
</evidence>
<feature type="compositionally biased region" description="Pro residues" evidence="4">
    <location>
        <begin position="432"/>
        <end position="449"/>
    </location>
</feature>
<dbReference type="PANTHER" id="PTHR42749">
    <property type="entry name" value="CELL SHAPE-DETERMINING PROTEIN MREB"/>
    <property type="match status" value="1"/>
</dbReference>
<dbReference type="PANTHER" id="PTHR42749:SF1">
    <property type="entry name" value="CELL SHAPE-DETERMINING PROTEIN MREB"/>
    <property type="match status" value="1"/>
</dbReference>
<dbReference type="RefSeq" id="WP_311667571.1">
    <property type="nucleotide sequence ID" value="NZ_JAVREO010000007.1"/>
</dbReference>
<dbReference type="InterPro" id="IPR043129">
    <property type="entry name" value="ATPase_NBD"/>
</dbReference>
<comment type="caution">
    <text evidence="5">The sequence shown here is derived from an EMBL/GenBank/DDBJ whole genome shotgun (WGS) entry which is preliminary data.</text>
</comment>
<protein>
    <submittedName>
        <fullName evidence="5">Hsp70 family protein</fullName>
    </submittedName>
</protein>
<feature type="region of interest" description="Disordered" evidence="4">
    <location>
        <begin position="365"/>
        <end position="475"/>
    </location>
</feature>
<keyword evidence="6" id="KW-1185">Reference proteome</keyword>
<dbReference type="Proteomes" id="UP001183410">
    <property type="component" value="Unassembled WGS sequence"/>
</dbReference>
<keyword evidence="3" id="KW-0143">Chaperone</keyword>
<dbReference type="EMBL" id="JAVREO010000007">
    <property type="protein sequence ID" value="MDT0267512.1"/>
    <property type="molecule type" value="Genomic_DNA"/>
</dbReference>
<sequence length="677" mass="69729">MYAIDLGGSCARVAWLDERREPVVAGAPAGIGAPDGAVPAAVWARPGGEFRIGRAAWERALTHPAEVALAVRAPLLDPAAEAAGAVDDGLGGPVRPPAELAGRLLAGLVHMADQARGREPAPPDSPITLSLPSSGDGERALRRAAESVGLRVAHALAEPVAAALHYGAIRDGARGSVLVFDQGGSSLDLTLLTTEGDRTVRIAHTVSHPLGGAAWDAAVADALRPQLARLDPEPAASPALLRAAEALRLDLAHSGGDLAQVTLPGTDHPLTLTREQLDRAVAPLWERACAAAVEVRDRADTLLETPPSTLLLAGGLAATPGTAARLEDRLGWYARAEAPELAVVRGLARRADFGLLRVVTGARALDPEPGFATSGSACPEEPSEPPAAPAPGPAPDIPPAPAPPSEPGPSDEDPHQAGGPHPPPDSVTAPGPGSPTAPSPPAAPAPSPEPETQAAPSPDPAAVADPAGDRDGLVPTPVTELEAIRRGQHLLVVWVWPPGSLLARVRWRLTDGGPLGRPGTGEATCSRRAYEHDGGFELDTGYGEVSLTVEALAPGGPGDTFDRPAALLVPAHAPVVHYLPSLRHTLRGRVARLSLTAEVPCQLPPLLVVHGTGRFRPSNPGEGRVVYEIPPQRLGPEQPVVVEFPLSPARGDNWLVCFPAGPTTGGIVLPSSARHRL</sequence>
<feature type="compositionally biased region" description="Pro residues" evidence="4">
    <location>
        <begin position="384"/>
        <end position="407"/>
    </location>
</feature>